<proteinExistence type="inferred from homology"/>
<dbReference type="InterPro" id="IPR013805">
    <property type="entry name" value="GrpE_CC"/>
</dbReference>
<dbReference type="PANTHER" id="PTHR21237">
    <property type="entry name" value="GRPE PROTEIN"/>
    <property type="match status" value="1"/>
</dbReference>
<dbReference type="HAMAP" id="MF_01151">
    <property type="entry name" value="GrpE"/>
    <property type="match status" value="1"/>
</dbReference>
<dbReference type="Gene3D" id="3.90.20.20">
    <property type="match status" value="1"/>
</dbReference>
<dbReference type="FunFam" id="2.30.22.10:FF:000008">
    <property type="entry name" value="GrpE protein homolog"/>
    <property type="match status" value="1"/>
</dbReference>
<protein>
    <recommendedName>
        <fullName evidence="3">GrpE protein homolog</fullName>
    </recommendedName>
</protein>
<keyword evidence="3" id="KW-0496">Mitochondrion</keyword>
<dbReference type="PRINTS" id="PR00773">
    <property type="entry name" value="GRPEPROTEIN"/>
</dbReference>
<evidence type="ECO:0000256" key="2">
    <source>
        <dbReference type="ARBA" id="ARBA00023186"/>
    </source>
</evidence>
<dbReference type="AlphaFoldDB" id="A0A0U5FRP6"/>
<dbReference type="GO" id="GO:0030150">
    <property type="term" value="P:protein import into mitochondrial matrix"/>
    <property type="evidence" value="ECO:0007669"/>
    <property type="project" value="TreeGrafter"/>
</dbReference>
<dbReference type="GO" id="GO:0006457">
    <property type="term" value="P:protein folding"/>
    <property type="evidence" value="ECO:0007669"/>
    <property type="project" value="InterPro"/>
</dbReference>
<evidence type="ECO:0000313" key="7">
    <source>
        <dbReference type="Proteomes" id="UP000054771"/>
    </source>
</evidence>
<dbReference type="Pfam" id="PF01025">
    <property type="entry name" value="GrpE"/>
    <property type="match status" value="1"/>
</dbReference>
<dbReference type="GO" id="GO:0051087">
    <property type="term" value="F:protein-folding chaperone binding"/>
    <property type="evidence" value="ECO:0007669"/>
    <property type="project" value="InterPro"/>
</dbReference>
<dbReference type="GO" id="GO:0001405">
    <property type="term" value="C:PAM complex, Tim23 associated import motor"/>
    <property type="evidence" value="ECO:0007669"/>
    <property type="project" value="TreeGrafter"/>
</dbReference>
<comment type="function">
    <text evidence="3">Essential component of the PAM complex, a complex required for the translocation of transit peptide-containing proteins from the inner membrane into the mitochondrial matrix in an ATP-dependent manner.</text>
</comment>
<dbReference type="SUPFAM" id="SSF51064">
    <property type="entry name" value="Head domain of nucleotide exchange factor GrpE"/>
    <property type="match status" value="1"/>
</dbReference>
<dbReference type="EMBL" id="CDMC01000001">
    <property type="protein sequence ID" value="CEL00616.1"/>
    <property type="molecule type" value="Genomic_DNA"/>
</dbReference>
<comment type="subcellular location">
    <subcellularLocation>
        <location evidence="3">Mitochondrion matrix</location>
    </subcellularLocation>
</comment>
<dbReference type="OMA" id="PHRHQAI"/>
<sequence>MFQRTLLRQAQASRSLLSVRSVSTAPFAVPRTSQLQTQLLRPFARLPTARCYSTENKAENGNAAESPEAAEDPIAKELEEKKQEVVELKDKYVRSVADFLNLQERTKREMDNARNFAIQRFAVDLLESIDNFDRALLAVPAEKLSAAKTEDNKDLLDLVDGLKMTQNILMNTLQKHGLQRFDPDEPTEDGKPQKFDPNRHEATFMTKAEGREDGEIMYTQSKGFTLNGRVLRAAKVGVVKNN</sequence>
<keyword evidence="2 3" id="KW-0143">Chaperone</keyword>
<evidence type="ECO:0000256" key="4">
    <source>
        <dbReference type="RuleBase" id="RU004478"/>
    </source>
</evidence>
<feature type="region of interest" description="Disordered" evidence="5">
    <location>
        <begin position="179"/>
        <end position="198"/>
    </location>
</feature>
<evidence type="ECO:0000256" key="1">
    <source>
        <dbReference type="ARBA" id="ARBA00009054"/>
    </source>
</evidence>
<name>A0A0U5FRP6_ASPCI</name>
<dbReference type="GO" id="GO:0042803">
    <property type="term" value="F:protein homodimerization activity"/>
    <property type="evidence" value="ECO:0007669"/>
    <property type="project" value="InterPro"/>
</dbReference>
<dbReference type="InterPro" id="IPR000740">
    <property type="entry name" value="GrpE"/>
</dbReference>
<dbReference type="CDD" id="cd00446">
    <property type="entry name" value="GrpE"/>
    <property type="match status" value="1"/>
</dbReference>
<accession>A0A0U5FRP6</accession>
<dbReference type="GO" id="GO:0000774">
    <property type="term" value="F:adenyl-nucleotide exchange factor activity"/>
    <property type="evidence" value="ECO:0007669"/>
    <property type="project" value="InterPro"/>
</dbReference>
<dbReference type="OrthoDB" id="201635at2759"/>
<reference evidence="7" key="1">
    <citation type="journal article" date="2016" name="Genome Announc.">
        <title>Draft genome sequences of fungus Aspergillus calidoustus.</title>
        <authorList>
            <person name="Horn F."/>
            <person name="Linde J."/>
            <person name="Mattern D.J."/>
            <person name="Walther G."/>
            <person name="Guthke R."/>
            <person name="Scherlach K."/>
            <person name="Martin K."/>
            <person name="Brakhage A.A."/>
            <person name="Petzke L."/>
            <person name="Valiante V."/>
        </authorList>
    </citation>
    <scope>NUCLEOTIDE SEQUENCE [LARGE SCALE GENOMIC DNA]</scope>
    <source>
        <strain evidence="7">SF006504</strain>
    </source>
</reference>
<keyword evidence="7" id="KW-1185">Reference proteome</keyword>
<organism evidence="6 7">
    <name type="scientific">Aspergillus calidoustus</name>
    <dbReference type="NCBI Taxonomy" id="454130"/>
    <lineage>
        <taxon>Eukaryota</taxon>
        <taxon>Fungi</taxon>
        <taxon>Dikarya</taxon>
        <taxon>Ascomycota</taxon>
        <taxon>Pezizomycotina</taxon>
        <taxon>Eurotiomycetes</taxon>
        <taxon>Eurotiomycetidae</taxon>
        <taxon>Eurotiales</taxon>
        <taxon>Aspergillaceae</taxon>
        <taxon>Aspergillus</taxon>
        <taxon>Aspergillus subgen. Nidulantes</taxon>
    </lineage>
</organism>
<dbReference type="InterPro" id="IPR009012">
    <property type="entry name" value="GrpE_head"/>
</dbReference>
<evidence type="ECO:0000256" key="5">
    <source>
        <dbReference type="SAM" id="MobiDB-lite"/>
    </source>
</evidence>
<gene>
    <name evidence="6" type="ORF">ASPCAL00214</name>
</gene>
<dbReference type="GO" id="GO:0051082">
    <property type="term" value="F:unfolded protein binding"/>
    <property type="evidence" value="ECO:0007669"/>
    <property type="project" value="TreeGrafter"/>
</dbReference>
<dbReference type="STRING" id="454130.A0A0U5FRP6"/>
<comment type="similarity">
    <text evidence="1 4">Belongs to the GrpE family.</text>
</comment>
<evidence type="ECO:0000313" key="6">
    <source>
        <dbReference type="EMBL" id="CEL00616.1"/>
    </source>
</evidence>
<evidence type="ECO:0000256" key="3">
    <source>
        <dbReference type="RuleBase" id="RU000640"/>
    </source>
</evidence>
<dbReference type="Proteomes" id="UP000054771">
    <property type="component" value="Unassembled WGS sequence"/>
</dbReference>
<dbReference type="SUPFAM" id="SSF58014">
    <property type="entry name" value="Coiled-coil domain of nucleotide exchange factor GrpE"/>
    <property type="match status" value="1"/>
</dbReference>
<dbReference type="Gene3D" id="2.30.22.10">
    <property type="entry name" value="Head domain of nucleotide exchange factor GrpE"/>
    <property type="match status" value="1"/>
</dbReference>
<dbReference type="PANTHER" id="PTHR21237:SF23">
    <property type="entry name" value="GRPE PROTEIN HOMOLOG, MITOCHONDRIAL"/>
    <property type="match status" value="1"/>
</dbReference>
<dbReference type="FunFam" id="3.90.20.20:FF:000013">
    <property type="entry name" value="GrpE protein homolog"/>
    <property type="match status" value="1"/>
</dbReference>
<dbReference type="PROSITE" id="PS01071">
    <property type="entry name" value="GRPE"/>
    <property type="match status" value="1"/>
</dbReference>